<dbReference type="Pfam" id="PF03466">
    <property type="entry name" value="LysR_substrate"/>
    <property type="match status" value="1"/>
</dbReference>
<evidence type="ECO:0000313" key="6">
    <source>
        <dbReference type="EMBL" id="MBP2331037.1"/>
    </source>
</evidence>
<keyword evidence="4" id="KW-0804">Transcription</keyword>
<comment type="similarity">
    <text evidence="1">Belongs to the LysR transcriptional regulatory family.</text>
</comment>
<keyword evidence="7" id="KW-1185">Reference proteome</keyword>
<dbReference type="Gene3D" id="3.40.190.10">
    <property type="entry name" value="Periplasmic binding protein-like II"/>
    <property type="match status" value="2"/>
</dbReference>
<keyword evidence="2" id="KW-0805">Transcription regulation</keyword>
<proteinExistence type="inferred from homology"/>
<dbReference type="PROSITE" id="PS50931">
    <property type="entry name" value="HTH_LYSR"/>
    <property type="match status" value="1"/>
</dbReference>
<evidence type="ECO:0000256" key="1">
    <source>
        <dbReference type="ARBA" id="ARBA00009437"/>
    </source>
</evidence>
<dbReference type="GO" id="GO:0003677">
    <property type="term" value="F:DNA binding"/>
    <property type="evidence" value="ECO:0007669"/>
    <property type="project" value="UniProtKB-KW"/>
</dbReference>
<dbReference type="PRINTS" id="PR00039">
    <property type="entry name" value="HTHLYSR"/>
</dbReference>
<gene>
    <name evidence="6" type="ORF">JOF56_011422</name>
</gene>
<dbReference type="Pfam" id="PF00126">
    <property type="entry name" value="HTH_1"/>
    <property type="match status" value="1"/>
</dbReference>
<sequence length="271" mass="28024">MDLHLLRTFVAVARQGSFSHAAAELGYTQSAVSQHIAALESDLGATLLSRRPVAPTTVGERLLEHAGPLLLRLDAARADIVRMTAPPATRLAIGVSPLAMSPSAAAMLAPFDLTVEVLSREDVLAGVATGSFDAGLVDGIAAPTDPLNLADIRPHQTVSVAEQPVAVILPDGHPLSGRAGLRLGDLADSRWIDAPDAGIPLAQLRTMSRSDGFRASLRYTGTDVLGLVALARAGHGLTLLPQSVAGGVPISAPSLVHRVEAIGDVPWLGQA</sequence>
<comment type="caution">
    <text evidence="6">The sequence shown here is derived from an EMBL/GenBank/DDBJ whole genome shotgun (WGS) entry which is preliminary data.</text>
</comment>
<evidence type="ECO:0000259" key="5">
    <source>
        <dbReference type="PROSITE" id="PS50931"/>
    </source>
</evidence>
<dbReference type="InterPro" id="IPR005119">
    <property type="entry name" value="LysR_subst-bd"/>
</dbReference>
<dbReference type="RefSeq" id="WP_307855740.1">
    <property type="nucleotide sequence ID" value="NZ_JAGINW010000001.1"/>
</dbReference>
<organism evidence="6 7">
    <name type="scientific">Kibdelosporangium banguiense</name>
    <dbReference type="NCBI Taxonomy" id="1365924"/>
    <lineage>
        <taxon>Bacteria</taxon>
        <taxon>Bacillati</taxon>
        <taxon>Actinomycetota</taxon>
        <taxon>Actinomycetes</taxon>
        <taxon>Pseudonocardiales</taxon>
        <taxon>Pseudonocardiaceae</taxon>
        <taxon>Kibdelosporangium</taxon>
    </lineage>
</organism>
<keyword evidence="3 6" id="KW-0238">DNA-binding</keyword>
<name>A0ABS4U2Z4_9PSEU</name>
<dbReference type="SUPFAM" id="SSF46785">
    <property type="entry name" value="Winged helix' DNA-binding domain"/>
    <property type="match status" value="1"/>
</dbReference>
<feature type="domain" description="HTH lysR-type" evidence="5">
    <location>
        <begin position="1"/>
        <end position="56"/>
    </location>
</feature>
<evidence type="ECO:0000256" key="2">
    <source>
        <dbReference type="ARBA" id="ARBA00023015"/>
    </source>
</evidence>
<dbReference type="Gene3D" id="1.10.10.10">
    <property type="entry name" value="Winged helix-like DNA-binding domain superfamily/Winged helix DNA-binding domain"/>
    <property type="match status" value="1"/>
</dbReference>
<dbReference type="InterPro" id="IPR000847">
    <property type="entry name" value="LysR_HTH_N"/>
</dbReference>
<evidence type="ECO:0000256" key="4">
    <source>
        <dbReference type="ARBA" id="ARBA00023163"/>
    </source>
</evidence>
<dbReference type="Proteomes" id="UP001519332">
    <property type="component" value="Unassembled WGS sequence"/>
</dbReference>
<accession>A0ABS4U2Z4</accession>
<evidence type="ECO:0000256" key="3">
    <source>
        <dbReference type="ARBA" id="ARBA00023125"/>
    </source>
</evidence>
<dbReference type="InterPro" id="IPR036388">
    <property type="entry name" value="WH-like_DNA-bd_sf"/>
</dbReference>
<dbReference type="InterPro" id="IPR036390">
    <property type="entry name" value="WH_DNA-bd_sf"/>
</dbReference>
<reference evidence="6 7" key="1">
    <citation type="submission" date="2021-03" db="EMBL/GenBank/DDBJ databases">
        <title>Sequencing the genomes of 1000 actinobacteria strains.</title>
        <authorList>
            <person name="Klenk H.-P."/>
        </authorList>
    </citation>
    <scope>NUCLEOTIDE SEQUENCE [LARGE SCALE GENOMIC DNA]</scope>
    <source>
        <strain evidence="6 7">DSM 46670</strain>
    </source>
</reference>
<evidence type="ECO:0000313" key="7">
    <source>
        <dbReference type="Proteomes" id="UP001519332"/>
    </source>
</evidence>
<dbReference type="PANTHER" id="PTHR30126">
    <property type="entry name" value="HTH-TYPE TRANSCRIPTIONAL REGULATOR"/>
    <property type="match status" value="1"/>
</dbReference>
<dbReference type="SUPFAM" id="SSF53850">
    <property type="entry name" value="Periplasmic binding protein-like II"/>
    <property type="match status" value="1"/>
</dbReference>
<protein>
    <submittedName>
        <fullName evidence="6">DNA-binding transcriptional LysR family regulator</fullName>
    </submittedName>
</protein>
<dbReference type="EMBL" id="JAGINW010000001">
    <property type="protein sequence ID" value="MBP2331037.1"/>
    <property type="molecule type" value="Genomic_DNA"/>
</dbReference>
<dbReference type="PANTHER" id="PTHR30126:SF39">
    <property type="entry name" value="HTH-TYPE TRANSCRIPTIONAL REGULATOR CYSL"/>
    <property type="match status" value="1"/>
</dbReference>